<name>A0A1G5G3X7_9FIRM</name>
<keyword evidence="1" id="KW-0472">Membrane</keyword>
<feature type="transmembrane region" description="Helical" evidence="1">
    <location>
        <begin position="76"/>
        <end position="98"/>
    </location>
</feature>
<organism evidence="3 4">
    <name type="scientific">Alkaliphilus peptidifermentans DSM 18978</name>
    <dbReference type="NCBI Taxonomy" id="1120976"/>
    <lineage>
        <taxon>Bacteria</taxon>
        <taxon>Bacillati</taxon>
        <taxon>Bacillota</taxon>
        <taxon>Clostridia</taxon>
        <taxon>Peptostreptococcales</taxon>
        <taxon>Natronincolaceae</taxon>
        <taxon>Alkaliphilus</taxon>
    </lineage>
</organism>
<gene>
    <name evidence="3" type="ORF">SAMN03080606_01573</name>
</gene>
<evidence type="ECO:0000256" key="1">
    <source>
        <dbReference type="SAM" id="Phobius"/>
    </source>
</evidence>
<keyword evidence="1" id="KW-1133">Transmembrane helix</keyword>
<proteinExistence type="predicted"/>
<feature type="transmembrane region" description="Helical" evidence="1">
    <location>
        <begin position="54"/>
        <end position="70"/>
    </location>
</feature>
<feature type="transmembrane region" description="Helical" evidence="1">
    <location>
        <begin position="20"/>
        <end position="47"/>
    </location>
</feature>
<accession>A0A1G5G3X7</accession>
<dbReference type="InterPro" id="IPR057359">
    <property type="entry name" value="YfjL_N"/>
</dbReference>
<reference evidence="3 4" key="1">
    <citation type="submission" date="2016-10" db="EMBL/GenBank/DDBJ databases">
        <authorList>
            <person name="de Groot N.N."/>
        </authorList>
    </citation>
    <scope>NUCLEOTIDE SEQUENCE [LARGE SCALE GENOMIC DNA]</scope>
    <source>
        <strain evidence="3 4">DSM 18978</strain>
    </source>
</reference>
<dbReference type="Pfam" id="PF25425">
    <property type="entry name" value="YfjL_N"/>
    <property type="match status" value="1"/>
</dbReference>
<keyword evidence="1" id="KW-0812">Transmembrane</keyword>
<sequence>MEEKFSLNYIKAEGGVMLTIILVSIMMLSNSMLSTIPIIIIGSFVMYFIGVRPWTIYIGAILMHIILEVAGDRGSFIIFVLPVSLVEISGGLLLAYSIKQLKSFRGIKQIIIFVFGLILVYGGILMHFDIYGNPIGFLKAQNRIKTYIMETYEGKLEIESIGYGLKMNDYTARVRSTEDFRNKGDITYYRSGGIGDDYHFRIEEKQAHDAKQILMSMIKQKTDIPISDIRSLSISIELPYNKYTPRSMYLGEEPIYVSITMEPNAVEDRQAYQEKHGELPILQSYESKEAFSKEAYKILTVLQDIGWPYTEINIESFLPDGNTAYNIVITQEIKIDNLRDLVEITEIVDYNKR</sequence>
<feature type="transmembrane region" description="Helical" evidence="1">
    <location>
        <begin position="110"/>
        <end position="128"/>
    </location>
</feature>
<feature type="domain" description="YfjL-like N-terminal" evidence="2">
    <location>
        <begin position="108"/>
        <end position="179"/>
    </location>
</feature>
<dbReference type="Proteomes" id="UP000198636">
    <property type="component" value="Unassembled WGS sequence"/>
</dbReference>
<dbReference type="AlphaFoldDB" id="A0A1G5G3X7"/>
<keyword evidence="4" id="KW-1185">Reference proteome</keyword>
<dbReference type="EMBL" id="FMUS01000008">
    <property type="protein sequence ID" value="SCY45398.1"/>
    <property type="molecule type" value="Genomic_DNA"/>
</dbReference>
<evidence type="ECO:0000313" key="4">
    <source>
        <dbReference type="Proteomes" id="UP000198636"/>
    </source>
</evidence>
<evidence type="ECO:0000313" key="3">
    <source>
        <dbReference type="EMBL" id="SCY45398.1"/>
    </source>
</evidence>
<evidence type="ECO:0000259" key="2">
    <source>
        <dbReference type="Pfam" id="PF25425"/>
    </source>
</evidence>
<dbReference type="RefSeq" id="WP_091541951.1">
    <property type="nucleotide sequence ID" value="NZ_FMUS01000008.1"/>
</dbReference>
<dbReference type="OrthoDB" id="2084022at2"/>
<protein>
    <recommendedName>
        <fullName evidence="2">YfjL-like N-terminal domain-containing protein</fullName>
    </recommendedName>
</protein>